<feature type="region of interest" description="Disordered" evidence="1">
    <location>
        <begin position="1"/>
        <end position="59"/>
    </location>
</feature>
<organism evidence="2 3">
    <name type="scientific">Burkholderia thailandensis</name>
    <dbReference type="NCBI Taxonomy" id="57975"/>
    <lineage>
        <taxon>Bacteria</taxon>
        <taxon>Pseudomonadati</taxon>
        <taxon>Pseudomonadota</taxon>
        <taxon>Betaproteobacteria</taxon>
        <taxon>Burkholderiales</taxon>
        <taxon>Burkholderiaceae</taxon>
        <taxon>Burkholderia</taxon>
        <taxon>pseudomallei group</taxon>
    </lineage>
</organism>
<accession>A0AAW9D2I6</accession>
<dbReference type="EMBL" id="QXCT01000002">
    <property type="protein sequence ID" value="MDW9256746.1"/>
    <property type="molecule type" value="Genomic_DNA"/>
</dbReference>
<dbReference type="Proteomes" id="UP001272137">
    <property type="component" value="Unassembled WGS sequence"/>
</dbReference>
<evidence type="ECO:0000313" key="2">
    <source>
        <dbReference type="EMBL" id="MDW9256746.1"/>
    </source>
</evidence>
<gene>
    <name evidence="2" type="ORF">C7S16_0730</name>
</gene>
<sequence>MRRPCQRAALRRAAGIGHQRPGESCGGRPVRRRLRLRIRARETPAAGGRARRSSNQRNA</sequence>
<name>A0AAW9D2I6_BURTH</name>
<dbReference type="AlphaFoldDB" id="A0AAW9D2I6"/>
<evidence type="ECO:0000313" key="3">
    <source>
        <dbReference type="Proteomes" id="UP001272137"/>
    </source>
</evidence>
<feature type="compositionally biased region" description="Basic residues" evidence="1">
    <location>
        <begin position="29"/>
        <end position="38"/>
    </location>
</feature>
<protein>
    <submittedName>
        <fullName evidence="2">Uncharacterized protein</fullName>
    </submittedName>
</protein>
<proteinExistence type="predicted"/>
<evidence type="ECO:0000256" key="1">
    <source>
        <dbReference type="SAM" id="MobiDB-lite"/>
    </source>
</evidence>
<feature type="compositionally biased region" description="Basic residues" evidence="1">
    <location>
        <begin position="49"/>
        <end position="59"/>
    </location>
</feature>
<reference evidence="2" key="1">
    <citation type="submission" date="2018-08" db="EMBL/GenBank/DDBJ databases">
        <title>Identification of Burkholderia cepacia strains that express a Burkholderia pseudomallei-like capsular polysaccharide.</title>
        <authorList>
            <person name="Burtnick M.N."/>
            <person name="Vongsouvath M."/>
            <person name="Newton P."/>
            <person name="Wuthiekanun V."/>
            <person name="Limmathurotsakul D."/>
            <person name="Brett P.J."/>
            <person name="Chantratita N."/>
            <person name="Dance D.A."/>
        </authorList>
    </citation>
    <scope>NUCLEOTIDE SEQUENCE</scope>
    <source>
        <strain evidence="2">SBXCC001</strain>
    </source>
</reference>
<comment type="caution">
    <text evidence="2">The sequence shown here is derived from an EMBL/GenBank/DDBJ whole genome shotgun (WGS) entry which is preliminary data.</text>
</comment>